<feature type="compositionally biased region" description="Basic and acidic residues" evidence="1">
    <location>
        <begin position="638"/>
        <end position="647"/>
    </location>
</feature>
<dbReference type="InterPro" id="IPR000595">
    <property type="entry name" value="cNMP-bd_dom"/>
</dbReference>
<dbReference type="GeneID" id="7826990"/>
<dbReference type="GO" id="GO:0098855">
    <property type="term" value="C:HCN channel complex"/>
    <property type="evidence" value="ECO:0007669"/>
    <property type="project" value="TreeGrafter"/>
</dbReference>
<dbReference type="KEGG" id="tet:TTHERM_01295360"/>
<keyword evidence="2" id="KW-1133">Transmembrane helix</keyword>
<dbReference type="EMBL" id="GG662614">
    <property type="protein sequence ID" value="EAS00473.2"/>
    <property type="molecule type" value="Genomic_DNA"/>
</dbReference>
<dbReference type="Proteomes" id="UP000009168">
    <property type="component" value="Unassembled WGS sequence"/>
</dbReference>
<dbReference type="InParanoid" id="Q23VA9"/>
<name>Q23VA9_TETTS</name>
<dbReference type="InterPro" id="IPR018490">
    <property type="entry name" value="cNMP-bd_dom_sf"/>
</dbReference>
<dbReference type="SUPFAM" id="SSF51206">
    <property type="entry name" value="cAMP-binding domain-like"/>
    <property type="match status" value="1"/>
</dbReference>
<accession>Q23VA9</accession>
<dbReference type="GO" id="GO:0005249">
    <property type="term" value="F:voltage-gated potassium channel activity"/>
    <property type="evidence" value="ECO:0007669"/>
    <property type="project" value="TreeGrafter"/>
</dbReference>
<dbReference type="GO" id="GO:0003254">
    <property type="term" value="P:regulation of membrane depolarization"/>
    <property type="evidence" value="ECO:0007669"/>
    <property type="project" value="TreeGrafter"/>
</dbReference>
<dbReference type="RefSeq" id="XP_001020718.2">
    <property type="nucleotide sequence ID" value="XM_001020718.2"/>
</dbReference>
<evidence type="ECO:0000256" key="1">
    <source>
        <dbReference type="SAM" id="MobiDB-lite"/>
    </source>
</evidence>
<dbReference type="HOGENOM" id="CLU_241429_0_0_1"/>
<dbReference type="GO" id="GO:0035725">
    <property type="term" value="P:sodium ion transmembrane transport"/>
    <property type="evidence" value="ECO:0007669"/>
    <property type="project" value="TreeGrafter"/>
</dbReference>
<dbReference type="SUPFAM" id="SSF81324">
    <property type="entry name" value="Voltage-gated potassium channels"/>
    <property type="match status" value="1"/>
</dbReference>
<feature type="transmembrane region" description="Helical" evidence="2">
    <location>
        <begin position="213"/>
        <end position="236"/>
    </location>
</feature>
<proteinExistence type="predicted"/>
<evidence type="ECO:0000313" key="4">
    <source>
        <dbReference type="Proteomes" id="UP000009168"/>
    </source>
</evidence>
<evidence type="ECO:0000256" key="2">
    <source>
        <dbReference type="SAM" id="Phobius"/>
    </source>
</evidence>
<gene>
    <name evidence="3" type="ORF">TTHERM_01295360</name>
</gene>
<dbReference type="Gene3D" id="2.60.120.10">
    <property type="entry name" value="Jelly Rolls"/>
    <property type="match status" value="1"/>
</dbReference>
<feature type="transmembrane region" description="Helical" evidence="2">
    <location>
        <begin position="242"/>
        <end position="260"/>
    </location>
</feature>
<keyword evidence="4" id="KW-1185">Reference proteome</keyword>
<dbReference type="PANTHER" id="PTHR45689">
    <property type="entry name" value="I[[H]] CHANNEL, ISOFORM E"/>
    <property type="match status" value="1"/>
</dbReference>
<feature type="transmembrane region" description="Helical" evidence="2">
    <location>
        <begin position="339"/>
        <end position="359"/>
    </location>
</feature>
<dbReference type="Gene3D" id="1.10.287.70">
    <property type="match status" value="1"/>
</dbReference>
<sequence length="887" mass="104901">MVIDSKLDTLNQRLDESIVSEGDQIPNLTIVQQAQHQQLNVNLGLQINEQRSKMPSINIMNNSIQNKSTDIIELKNNFQISQNNESFQKKFTEKHVKIDNSMNKYFSLRGEENLVSITEENKQKVEQNQSQNVLPILLKLKMNLTNKESKINKNLRVSNKKIRKFINDISDNFFERESFYLQCCAKIYSCFSFKQFQNKTFVPLFHPQSNLKIAMDIFFCLINCLFFYFSSILITFQVDLDIGSDIYNIMYIVWLLQLSIELNTAIYQKSNLIQACLWYLLGVLELHYFGEEKTWFDEGIAADKNWIKLYVCSLYWSLTLMTTGSNVAQTISQASFTSFIMLITTIIFGYLVNIIGIILTEADQEEEKQRRDINQINKYMRKRQISKTLQRAINLDLEYYYHHNYKKDDELNQQVLSKISNNLLHDLKEQYFGKILDKIPFLSCNFSHETLQKLSMVIEEESYLPGQVINDNISQPHNKLIYIVEGSVKLVRQVCEYDYEQAHINDNNFVGKEQVLGEVQFFGGVNEGMIYQACDFTRILTIQRDKFLETIRQNEKDLQVFCSIREKVGLYQDYEVIKLACKVCFKNKHQQEHCPLVHFDKSDYTIKENFFLNQKQIRQDWDRKKKAQPNAIMNQPLVEEKQREHQKNTSKNNQNQLCPKRERFLALSTIQSKDLDQQYRCSSDAQRSCTQSKIEDFEDDQKVQNSEYQIQRQRQMSTQKYKNPNRTNVSINQNIDDENVQEYTTKERKSNDQQAIMSQNLDYPYQSQQIQSSQQNLNIKDVANLNYLQNQQIYYPMNLDQRIDRIEDLLKNLTKEQINKVIQGQDKLFASENIQNNKNNQQSIIEIDQKRDYDIYFPYGNSYKIISEYNQKIRFNVRKLKTSKLRK</sequence>
<protein>
    <submittedName>
        <fullName evidence="3">Cyclic nucleotide-binding domain protein</fullName>
    </submittedName>
</protein>
<dbReference type="InterPro" id="IPR051413">
    <property type="entry name" value="K/Na_HCN_channel"/>
</dbReference>
<evidence type="ECO:0000313" key="3">
    <source>
        <dbReference type="EMBL" id="EAS00473.2"/>
    </source>
</evidence>
<dbReference type="InterPro" id="IPR014710">
    <property type="entry name" value="RmlC-like_jellyroll"/>
</dbReference>
<keyword evidence="2" id="KW-0472">Membrane</keyword>
<dbReference type="OrthoDB" id="2021138at2759"/>
<dbReference type="CDD" id="cd00038">
    <property type="entry name" value="CAP_ED"/>
    <property type="match status" value="1"/>
</dbReference>
<dbReference type="PANTHER" id="PTHR45689:SF5">
    <property type="entry name" value="I[[H]] CHANNEL, ISOFORM E"/>
    <property type="match status" value="1"/>
</dbReference>
<dbReference type="eggNOG" id="KOG0498">
    <property type="taxonomic scope" value="Eukaryota"/>
</dbReference>
<dbReference type="AlphaFoldDB" id="Q23VA9"/>
<organism evidence="3 4">
    <name type="scientific">Tetrahymena thermophila (strain SB210)</name>
    <dbReference type="NCBI Taxonomy" id="312017"/>
    <lineage>
        <taxon>Eukaryota</taxon>
        <taxon>Sar</taxon>
        <taxon>Alveolata</taxon>
        <taxon>Ciliophora</taxon>
        <taxon>Intramacronucleata</taxon>
        <taxon>Oligohymenophorea</taxon>
        <taxon>Hymenostomatida</taxon>
        <taxon>Tetrahymenina</taxon>
        <taxon>Tetrahymenidae</taxon>
        <taxon>Tetrahymena</taxon>
    </lineage>
</organism>
<reference evidence="4" key="1">
    <citation type="journal article" date="2006" name="PLoS Biol.">
        <title>Macronuclear genome sequence of the ciliate Tetrahymena thermophila, a model eukaryote.</title>
        <authorList>
            <person name="Eisen J.A."/>
            <person name="Coyne R.S."/>
            <person name="Wu M."/>
            <person name="Wu D."/>
            <person name="Thiagarajan M."/>
            <person name="Wortman J.R."/>
            <person name="Badger J.H."/>
            <person name="Ren Q."/>
            <person name="Amedeo P."/>
            <person name="Jones K.M."/>
            <person name="Tallon L.J."/>
            <person name="Delcher A.L."/>
            <person name="Salzberg S.L."/>
            <person name="Silva J.C."/>
            <person name="Haas B.J."/>
            <person name="Majoros W.H."/>
            <person name="Farzad M."/>
            <person name="Carlton J.M."/>
            <person name="Smith R.K. Jr."/>
            <person name="Garg J."/>
            <person name="Pearlman R.E."/>
            <person name="Karrer K.M."/>
            <person name="Sun L."/>
            <person name="Manning G."/>
            <person name="Elde N.C."/>
            <person name="Turkewitz A.P."/>
            <person name="Asai D.J."/>
            <person name="Wilkes D.E."/>
            <person name="Wang Y."/>
            <person name="Cai H."/>
            <person name="Collins K."/>
            <person name="Stewart B.A."/>
            <person name="Lee S.R."/>
            <person name="Wilamowska K."/>
            <person name="Weinberg Z."/>
            <person name="Ruzzo W.L."/>
            <person name="Wloga D."/>
            <person name="Gaertig J."/>
            <person name="Frankel J."/>
            <person name="Tsao C.-C."/>
            <person name="Gorovsky M.A."/>
            <person name="Keeling P.J."/>
            <person name="Waller R.F."/>
            <person name="Patron N.J."/>
            <person name="Cherry J.M."/>
            <person name="Stover N.A."/>
            <person name="Krieger C.J."/>
            <person name="del Toro C."/>
            <person name="Ryder H.F."/>
            <person name="Williamson S.C."/>
            <person name="Barbeau R.A."/>
            <person name="Hamilton E.P."/>
            <person name="Orias E."/>
        </authorList>
    </citation>
    <scope>NUCLEOTIDE SEQUENCE [LARGE SCALE GENOMIC DNA]</scope>
    <source>
        <strain evidence="4">SB210</strain>
    </source>
</reference>
<keyword evidence="2" id="KW-0812">Transmembrane</keyword>
<feature type="region of interest" description="Disordered" evidence="1">
    <location>
        <begin position="622"/>
        <end position="658"/>
    </location>
</feature>